<evidence type="ECO:0000313" key="1">
    <source>
        <dbReference type="EMBL" id="EEX91662.1"/>
    </source>
</evidence>
<keyword evidence="2" id="KW-1185">Reference proteome</keyword>
<sequence length="42" mass="4730">MRLRIGPNPQALEPNAGLLAQWFMFYPLRFTAPVGHFTAALD</sequence>
<comment type="caution">
    <text evidence="1">The sequence shown here is derived from an EMBL/GenBank/DDBJ whole genome shotgun (WGS) entry which is preliminary data.</text>
</comment>
<dbReference type="Proteomes" id="UP000003515">
    <property type="component" value="Unassembled WGS sequence"/>
</dbReference>
<evidence type="ECO:0000313" key="2">
    <source>
        <dbReference type="Proteomes" id="UP000003515"/>
    </source>
</evidence>
<reference evidence="1 2" key="1">
    <citation type="submission" date="2009-10" db="EMBL/GenBank/DDBJ databases">
        <authorList>
            <consortium name="Los Alamos National Laboratory (LANL)"/>
            <consortium name="National Microbial Pathogen Data Resource (NMPDR)"/>
            <person name="Munk A.C."/>
            <person name="Chertkov O."/>
            <person name="Tapia R."/>
            <person name="Green L."/>
            <person name="Rogers Y."/>
            <person name="Detter J.C."/>
            <person name="Bruce D."/>
            <person name="Brettin T.S."/>
            <person name="Colwell R.R."/>
            <person name="Huq A."/>
            <person name="Grim C.J."/>
            <person name="Hasan N.A."/>
            <person name="Bartels D."/>
            <person name="Vonstein V."/>
        </authorList>
    </citation>
    <scope>NUCLEOTIDE SEQUENCE [LARGE SCALE GENOMIC DNA]</scope>
    <source>
        <strain evidence="1 2">CIP 102891</strain>
    </source>
</reference>
<accession>A0ABM9YWG5</accession>
<proteinExistence type="predicted"/>
<protein>
    <submittedName>
        <fullName evidence="1">Uncharacterized protein</fullName>
    </submittedName>
</protein>
<organism evidence="1 2">
    <name type="scientific">Vibrio orientalis CIP 102891 = ATCC 33934</name>
    <dbReference type="NCBI Taxonomy" id="675816"/>
    <lineage>
        <taxon>Bacteria</taxon>
        <taxon>Pseudomonadati</taxon>
        <taxon>Pseudomonadota</taxon>
        <taxon>Gammaproteobacteria</taxon>
        <taxon>Vibrionales</taxon>
        <taxon>Vibrionaceae</taxon>
        <taxon>Vibrio</taxon>
        <taxon>Vibrio oreintalis group</taxon>
    </lineage>
</organism>
<name>A0ABM9YWG5_VIBOR</name>
<gene>
    <name evidence="1" type="ORF">VIA_002304</name>
</gene>
<dbReference type="EMBL" id="ACZV01000005">
    <property type="protein sequence ID" value="EEX91662.1"/>
    <property type="molecule type" value="Genomic_DNA"/>
</dbReference>